<dbReference type="AlphaFoldDB" id="A0AAU9PAA2"/>
<dbReference type="Proteomes" id="UP001157418">
    <property type="component" value="Unassembled WGS sequence"/>
</dbReference>
<comment type="caution">
    <text evidence="2">The sequence shown here is derived from an EMBL/GenBank/DDBJ whole genome shotgun (WGS) entry which is preliminary data.</text>
</comment>
<keyword evidence="3" id="KW-1185">Reference proteome</keyword>
<proteinExistence type="predicted"/>
<feature type="region of interest" description="Disordered" evidence="1">
    <location>
        <begin position="267"/>
        <end position="323"/>
    </location>
</feature>
<evidence type="ECO:0000313" key="2">
    <source>
        <dbReference type="EMBL" id="CAH1446867.1"/>
    </source>
</evidence>
<reference evidence="2 3" key="1">
    <citation type="submission" date="2022-01" db="EMBL/GenBank/DDBJ databases">
        <authorList>
            <person name="Xiong W."/>
            <person name="Schranz E."/>
        </authorList>
    </citation>
    <scope>NUCLEOTIDE SEQUENCE [LARGE SCALE GENOMIC DNA]</scope>
</reference>
<gene>
    <name evidence="2" type="ORF">LVIROSA_LOCUS32523</name>
</gene>
<accession>A0AAU9PAA2</accession>
<dbReference type="EMBL" id="CAKMRJ010005523">
    <property type="protein sequence ID" value="CAH1446867.1"/>
    <property type="molecule type" value="Genomic_DNA"/>
</dbReference>
<organism evidence="2 3">
    <name type="scientific">Lactuca virosa</name>
    <dbReference type="NCBI Taxonomy" id="75947"/>
    <lineage>
        <taxon>Eukaryota</taxon>
        <taxon>Viridiplantae</taxon>
        <taxon>Streptophyta</taxon>
        <taxon>Embryophyta</taxon>
        <taxon>Tracheophyta</taxon>
        <taxon>Spermatophyta</taxon>
        <taxon>Magnoliopsida</taxon>
        <taxon>eudicotyledons</taxon>
        <taxon>Gunneridae</taxon>
        <taxon>Pentapetalae</taxon>
        <taxon>asterids</taxon>
        <taxon>campanulids</taxon>
        <taxon>Asterales</taxon>
        <taxon>Asteraceae</taxon>
        <taxon>Cichorioideae</taxon>
        <taxon>Cichorieae</taxon>
        <taxon>Lactucinae</taxon>
        <taxon>Lactuca</taxon>
    </lineage>
</organism>
<dbReference type="PANTHER" id="PTHR48463">
    <property type="entry name" value="DUF223 DOMAIN-CONTAINING PROTEIN"/>
    <property type="match status" value="1"/>
</dbReference>
<evidence type="ECO:0000313" key="3">
    <source>
        <dbReference type="Proteomes" id="UP001157418"/>
    </source>
</evidence>
<sequence>MTSISELKAEGVGGPLQVRILRKWKHDVRQYETWYLAVDRFLDKYQKVLENEFYIDVGLKSIIQPIPDTITVPKSWFRFVSKLNLIQLGETPPYYPDFIGVLSKIRDCTKANREPFVLLILTDERMNNQSTKIQPCLPRSPIYNNGCCSNKPKTINIQWSITARLITCYTYLCQSRYTGDNITHNSVRPSRPIPALSRTPSTLYNMKLKNRSDLLDKTFIVEASIKEFHFQNSWYQTTCPICKDPIFRTSTTDNICFIIIDIQESTTPSETPIPTTPAVPRMTRMRPDDGTPEPSRPPRPVARTLTFTPPGPPPPKNQKRTTK</sequence>
<protein>
    <submittedName>
        <fullName evidence="2">Uncharacterized protein</fullName>
    </submittedName>
</protein>
<name>A0AAU9PAA2_9ASTR</name>
<dbReference type="PANTHER" id="PTHR48463:SF1">
    <property type="entry name" value="DUF223 DOMAIN-CONTAINING PROTEIN"/>
    <property type="match status" value="1"/>
</dbReference>
<evidence type="ECO:0000256" key="1">
    <source>
        <dbReference type="SAM" id="MobiDB-lite"/>
    </source>
</evidence>